<organism evidence="2 3">
    <name type="scientific">Mesorhizobium argentiipisi</name>
    <dbReference type="NCBI Taxonomy" id="3015175"/>
    <lineage>
        <taxon>Bacteria</taxon>
        <taxon>Pseudomonadati</taxon>
        <taxon>Pseudomonadota</taxon>
        <taxon>Alphaproteobacteria</taxon>
        <taxon>Hyphomicrobiales</taxon>
        <taxon>Phyllobacteriaceae</taxon>
        <taxon>Mesorhizobium</taxon>
    </lineage>
</organism>
<gene>
    <name evidence="2" type="ORF">O7A05_32735</name>
</gene>
<dbReference type="EMBL" id="JAPYKO010000051">
    <property type="protein sequence ID" value="MEI9406883.1"/>
    <property type="molecule type" value="Genomic_DNA"/>
</dbReference>
<sequence length="483" mass="53089">MAILAIGKAVFQFLIGLKSFGTLSKGSLAHSAKNAFIVASCVIATIGANERASADDNLKTIFVEPSCAEHLYDKPIPTFSGATATGKARDSYCTESDYSDTSVSQSPTFVELSKFVNDKRFDHFIAYYFIFSEPDVVDIICSRNKAAPITMDLTVQQSSFEETDSAEPRGISPTDSNIQRLQQCMGNALKVRWVGCAWFAPNAKCPRSEIATMHLKFWKFQGTGLSDVVYVFGSGNIGQSLYANFDNWAFYSTNAGSAVDRQLGCLTDPIAQTDPVTENGVTDAYFRCLKAKNVYSADYPVSSFLMPATHLNFLLSTLTKKLAPFDDIYLTTQDIGGKQIHDFLVGLANQGKRINIVLDDDFHWARYGISVGVARATKAKWVEGLVHDGGGRITVRYLETNHHSSFKPSLHDKLLAATNSRNESFAVVSTANWDDGSLRSNLETVHLVNASSWASFYLVELERLWAKSFADDELPIVDVAPKG</sequence>
<feature type="domain" description="Phospholipase D-like" evidence="1">
    <location>
        <begin position="328"/>
        <end position="465"/>
    </location>
</feature>
<protein>
    <submittedName>
        <fullName evidence="2">Phospholipase D-like domain-containing protein</fullName>
    </submittedName>
</protein>
<accession>A0ABU8KNQ3</accession>
<name>A0ABU8KNQ3_9HYPH</name>
<keyword evidence="3" id="KW-1185">Reference proteome</keyword>
<evidence type="ECO:0000313" key="3">
    <source>
        <dbReference type="Proteomes" id="UP001366503"/>
    </source>
</evidence>
<dbReference type="Gene3D" id="3.30.870.10">
    <property type="entry name" value="Endonuclease Chain A"/>
    <property type="match status" value="1"/>
</dbReference>
<evidence type="ECO:0000259" key="1">
    <source>
        <dbReference type="Pfam" id="PF13091"/>
    </source>
</evidence>
<dbReference type="CDD" id="cd00138">
    <property type="entry name" value="PLDc_SF"/>
    <property type="match status" value="1"/>
</dbReference>
<dbReference type="Proteomes" id="UP001366503">
    <property type="component" value="Unassembled WGS sequence"/>
</dbReference>
<dbReference type="RefSeq" id="WP_337097494.1">
    <property type="nucleotide sequence ID" value="NZ_JAPYKO010000051.1"/>
</dbReference>
<dbReference type="Pfam" id="PF13091">
    <property type="entry name" value="PLDc_2"/>
    <property type="match status" value="1"/>
</dbReference>
<comment type="caution">
    <text evidence="2">The sequence shown here is derived from an EMBL/GenBank/DDBJ whole genome shotgun (WGS) entry which is preliminary data.</text>
</comment>
<proteinExistence type="predicted"/>
<dbReference type="SUPFAM" id="SSF56024">
    <property type="entry name" value="Phospholipase D/nuclease"/>
    <property type="match status" value="1"/>
</dbReference>
<reference evidence="2 3" key="1">
    <citation type="submission" date="2022-12" db="EMBL/GenBank/DDBJ databases">
        <authorList>
            <person name="Muema E."/>
        </authorList>
    </citation>
    <scope>NUCLEOTIDE SEQUENCE [LARGE SCALE GENOMIC DNA]</scope>
    <source>
        <strain evidence="3">1330</strain>
    </source>
</reference>
<dbReference type="InterPro" id="IPR025202">
    <property type="entry name" value="PLD-like_dom"/>
</dbReference>
<evidence type="ECO:0000313" key="2">
    <source>
        <dbReference type="EMBL" id="MEI9406883.1"/>
    </source>
</evidence>